<reference evidence="3" key="1">
    <citation type="submission" date="2016-10" db="EMBL/GenBank/DDBJ databases">
        <authorList>
            <person name="Varghese N."/>
            <person name="Submissions S."/>
        </authorList>
    </citation>
    <scope>NUCLEOTIDE SEQUENCE [LARGE SCALE GENOMIC DNA]</scope>
    <source>
        <strain evidence="3">CGMCC 1.3431</strain>
    </source>
</reference>
<dbReference type="PANTHER" id="PTHR43179">
    <property type="entry name" value="RHAMNOSYLTRANSFERASE WBBL"/>
    <property type="match status" value="1"/>
</dbReference>
<evidence type="ECO:0000313" key="3">
    <source>
        <dbReference type="Proteomes" id="UP000199150"/>
    </source>
</evidence>
<evidence type="ECO:0000313" key="2">
    <source>
        <dbReference type="EMBL" id="SCW67572.1"/>
    </source>
</evidence>
<organism evidence="2 3">
    <name type="scientific">Asticcacaulis taihuensis</name>
    <dbReference type="NCBI Taxonomy" id="260084"/>
    <lineage>
        <taxon>Bacteria</taxon>
        <taxon>Pseudomonadati</taxon>
        <taxon>Pseudomonadota</taxon>
        <taxon>Alphaproteobacteria</taxon>
        <taxon>Caulobacterales</taxon>
        <taxon>Caulobacteraceae</taxon>
        <taxon>Asticcacaulis</taxon>
    </lineage>
</organism>
<evidence type="ECO:0000259" key="1">
    <source>
        <dbReference type="Pfam" id="PF00535"/>
    </source>
</evidence>
<dbReference type="InterPro" id="IPR001173">
    <property type="entry name" value="Glyco_trans_2-like"/>
</dbReference>
<dbReference type="EMBL" id="FMTS01000004">
    <property type="protein sequence ID" value="SCW67572.1"/>
    <property type="molecule type" value="Genomic_DNA"/>
</dbReference>
<dbReference type="Gene3D" id="3.40.50.2000">
    <property type="entry name" value="Glycogen Phosphorylase B"/>
    <property type="match status" value="1"/>
</dbReference>
<dbReference type="STRING" id="260084.SAMN02927928_2623"/>
<protein>
    <submittedName>
        <fullName evidence="2">Glycosyltransferase, GT2 family</fullName>
    </submittedName>
</protein>
<feature type="domain" description="Glycosyltransferase 2-like" evidence="1">
    <location>
        <begin position="65"/>
        <end position="181"/>
    </location>
</feature>
<dbReference type="SUPFAM" id="SSF53448">
    <property type="entry name" value="Nucleotide-diphospho-sugar transferases"/>
    <property type="match status" value="1"/>
</dbReference>
<gene>
    <name evidence="2" type="ORF">SAMN02927928_2623</name>
</gene>
<dbReference type="PANTHER" id="PTHR43179:SF7">
    <property type="entry name" value="RHAMNOSYLTRANSFERASE WBBL"/>
    <property type="match status" value="1"/>
</dbReference>
<accession>A0A1G4SEC2</accession>
<dbReference type="SUPFAM" id="SSF53756">
    <property type="entry name" value="UDP-Glycosyltransferase/glycogen phosphorylase"/>
    <property type="match status" value="1"/>
</dbReference>
<dbReference type="Pfam" id="PF13692">
    <property type="entry name" value="Glyco_trans_1_4"/>
    <property type="match status" value="1"/>
</dbReference>
<dbReference type="AlphaFoldDB" id="A0A1G4SEC2"/>
<dbReference type="Gene3D" id="3.90.550.10">
    <property type="entry name" value="Spore Coat Polysaccharide Biosynthesis Protein SpsA, Chain A"/>
    <property type="match status" value="1"/>
</dbReference>
<dbReference type="Proteomes" id="UP000199150">
    <property type="component" value="Unassembled WGS sequence"/>
</dbReference>
<dbReference type="Pfam" id="PF00535">
    <property type="entry name" value="Glycos_transf_2"/>
    <property type="match status" value="1"/>
</dbReference>
<sequence length="690" mass="76385">MPSRSSSPSPYDHRPDDLVVAEAKRGEAFLKTFRLLSSRPDFSGAVDEINRLTASRPSGLAPRASIVIPVYGQLGYTLNCLHSLVPDIVRGDVEVLIGDDASPDGSARWLAGLHHIRYIRHETNGGFIRNCNLTASEVTAPYIVLLNNDTRVVPGWLDAMLESFTLFTDAGLIGAKLFYPDGSLQEAGGIVWLDGSAWNYGRDDDPNRPRYCHARRVDYVSGCAIALPIDDWRVLGGFDSLYTPAYYEDTDIAFRLRQGGRSTWMQPLARVIHYEGMTSGTDLTSGAKAYQVQNSQKFRHRWAPTLASHRKNGVDPWLERDRDTKKRVLVIDTVNPTPDQDAGSAATVALIRAYIALGYHVLFVPEDNFLYDPQATTELQRIGVECLYAPYENSLTTLLTRYGPYLSVVHLIRPETAKRALDLVKTYVPQARLIYLNADLHFLRLERQAEVEGRRELLAEAGRMKEVELGITSRVDTTFVHSHMERDLLSQMVPMARVEVMPLIHTLVGRQSSFTERQDVMFLGGYNHPPNVDAALWLIDGIWPSVAEACPQARLLIVGANPPQALLEKASDRVIVTGRVDDLAPWFERTRVFVAPLRYGAGAKGKVVTAMAHGVPVIASPIAAEGMGFVKGRDLLVAETPVDLAESIVSLYNGPETEWLRLADNGLNRVRDGNGLDAVVAALEAVLNRP</sequence>
<dbReference type="GO" id="GO:0016740">
    <property type="term" value="F:transferase activity"/>
    <property type="evidence" value="ECO:0007669"/>
    <property type="project" value="UniProtKB-KW"/>
</dbReference>
<proteinExistence type="predicted"/>
<dbReference type="CDD" id="cd03801">
    <property type="entry name" value="GT4_PimA-like"/>
    <property type="match status" value="1"/>
</dbReference>
<name>A0A1G4SEC2_9CAUL</name>
<dbReference type="CDD" id="cd04186">
    <property type="entry name" value="GT_2_like_c"/>
    <property type="match status" value="1"/>
</dbReference>
<keyword evidence="2" id="KW-0808">Transferase</keyword>
<dbReference type="InterPro" id="IPR029044">
    <property type="entry name" value="Nucleotide-diphossugar_trans"/>
</dbReference>
<keyword evidence="3" id="KW-1185">Reference proteome</keyword>